<reference evidence="2" key="1">
    <citation type="submission" date="2018-05" db="EMBL/GenBank/DDBJ databases">
        <authorList>
            <person name="Lanie J.A."/>
            <person name="Ng W.-L."/>
            <person name="Kazmierczak K.M."/>
            <person name="Andrzejewski T.M."/>
            <person name="Davidsen T.M."/>
            <person name="Wayne K.J."/>
            <person name="Tettelin H."/>
            <person name="Glass J.I."/>
            <person name="Rusch D."/>
            <person name="Podicherti R."/>
            <person name="Tsui H.-C.T."/>
            <person name="Winkler M.E."/>
        </authorList>
    </citation>
    <scope>NUCLEOTIDE SEQUENCE</scope>
</reference>
<sequence>MEWDPKFRWLIYGLIAIIGSLVAKEAFK</sequence>
<name>A0A382PS10_9ZZZZ</name>
<keyword evidence="1" id="KW-1133">Transmembrane helix</keyword>
<evidence type="ECO:0000313" key="2">
    <source>
        <dbReference type="EMBL" id="SVC76124.1"/>
    </source>
</evidence>
<keyword evidence="1" id="KW-0812">Transmembrane</keyword>
<feature type="transmembrane region" description="Helical" evidence="1">
    <location>
        <begin position="6"/>
        <end position="23"/>
    </location>
</feature>
<protein>
    <submittedName>
        <fullName evidence="2">Uncharacterized protein</fullName>
    </submittedName>
</protein>
<keyword evidence="1" id="KW-0472">Membrane</keyword>
<dbReference type="EMBL" id="UINC01109358">
    <property type="protein sequence ID" value="SVC76124.1"/>
    <property type="molecule type" value="Genomic_DNA"/>
</dbReference>
<feature type="non-terminal residue" evidence="2">
    <location>
        <position position="28"/>
    </location>
</feature>
<accession>A0A382PS10</accession>
<organism evidence="2">
    <name type="scientific">marine metagenome</name>
    <dbReference type="NCBI Taxonomy" id="408172"/>
    <lineage>
        <taxon>unclassified sequences</taxon>
        <taxon>metagenomes</taxon>
        <taxon>ecological metagenomes</taxon>
    </lineage>
</organism>
<evidence type="ECO:0000256" key="1">
    <source>
        <dbReference type="SAM" id="Phobius"/>
    </source>
</evidence>
<dbReference type="AlphaFoldDB" id="A0A382PS10"/>
<gene>
    <name evidence="2" type="ORF">METZ01_LOCUS328978</name>
</gene>
<proteinExistence type="predicted"/>